<dbReference type="InterPro" id="IPR006597">
    <property type="entry name" value="Sel1-like"/>
</dbReference>
<accession>A0AAE0GZ62</accession>
<comment type="similarity">
    <text evidence="1">Belongs to the sel-1 family.</text>
</comment>
<evidence type="ECO:0000256" key="1">
    <source>
        <dbReference type="ARBA" id="ARBA00038101"/>
    </source>
</evidence>
<comment type="caution">
    <text evidence="3">The sequence shown here is derived from an EMBL/GenBank/DDBJ whole genome shotgun (WGS) entry which is preliminary data.</text>
</comment>
<evidence type="ECO:0000313" key="4">
    <source>
        <dbReference type="Proteomes" id="UP001190700"/>
    </source>
</evidence>
<feature type="region of interest" description="Disordered" evidence="2">
    <location>
        <begin position="333"/>
        <end position="363"/>
    </location>
</feature>
<feature type="compositionally biased region" description="Basic residues" evidence="2">
    <location>
        <begin position="354"/>
        <end position="363"/>
    </location>
</feature>
<name>A0AAE0GZ62_9CHLO</name>
<dbReference type="EMBL" id="LGRX02001062">
    <property type="protein sequence ID" value="KAK3286964.1"/>
    <property type="molecule type" value="Genomic_DNA"/>
</dbReference>
<protein>
    <recommendedName>
        <fullName evidence="5">Secretory immunoglobulin A-binding protein EsiB</fullName>
    </recommendedName>
</protein>
<gene>
    <name evidence="3" type="ORF">CYMTET_5501</name>
</gene>
<sequence>GSVEALYQLGGLYAEGRGVSRSAIKATKHFKMAAEGGHRSALYEYGVCLGNGEGAKQDLPGAVTCFSQAAEGGHRGAQHDLAMCYLNGIGVLKNPTAAVKWHLRAAKQGLASSQFRLAMCYMQGEGVRQRPPDAFNWMLEAANNGHTEAKFLVAQLYHSGQGVDKCEATAACYFAQAAEAGHAEAAKHYGICFAEGIGVKVDWQMAVKWLREAGKRGVKGMKELRGQAEKALAAQEKQSTSHAEHEAAWNAFVAQASKEENVGKLTASNVPVPNDHAIRAIMASENGPKAIRMRWHPDKFQSKFGRAIAPNQLEAALKRVNEVMYRVNSADGAGLLGRDAKTDGPAPKPPASAGRRKSGRSSV</sequence>
<evidence type="ECO:0000313" key="3">
    <source>
        <dbReference type="EMBL" id="KAK3286964.1"/>
    </source>
</evidence>
<keyword evidence="4" id="KW-1185">Reference proteome</keyword>
<dbReference type="Pfam" id="PF08238">
    <property type="entry name" value="Sel1"/>
    <property type="match status" value="6"/>
</dbReference>
<dbReference type="SMART" id="SM00671">
    <property type="entry name" value="SEL1"/>
    <property type="match status" value="6"/>
</dbReference>
<feature type="non-terminal residue" evidence="3">
    <location>
        <position position="1"/>
    </location>
</feature>
<dbReference type="PANTHER" id="PTHR11102">
    <property type="entry name" value="SEL-1-LIKE PROTEIN"/>
    <property type="match status" value="1"/>
</dbReference>
<dbReference type="Proteomes" id="UP001190700">
    <property type="component" value="Unassembled WGS sequence"/>
</dbReference>
<evidence type="ECO:0008006" key="5">
    <source>
        <dbReference type="Google" id="ProtNLM"/>
    </source>
</evidence>
<dbReference type="InterPro" id="IPR050767">
    <property type="entry name" value="Sel1_AlgK"/>
</dbReference>
<reference evidence="3 4" key="1">
    <citation type="journal article" date="2015" name="Genome Biol. Evol.">
        <title>Comparative Genomics of a Bacterivorous Green Alga Reveals Evolutionary Causalities and Consequences of Phago-Mixotrophic Mode of Nutrition.</title>
        <authorList>
            <person name="Burns J.A."/>
            <person name="Paasch A."/>
            <person name="Narechania A."/>
            <person name="Kim E."/>
        </authorList>
    </citation>
    <scope>NUCLEOTIDE SEQUENCE [LARGE SCALE GENOMIC DNA]</scope>
    <source>
        <strain evidence="3 4">PLY_AMNH</strain>
    </source>
</reference>
<organism evidence="3 4">
    <name type="scientific">Cymbomonas tetramitiformis</name>
    <dbReference type="NCBI Taxonomy" id="36881"/>
    <lineage>
        <taxon>Eukaryota</taxon>
        <taxon>Viridiplantae</taxon>
        <taxon>Chlorophyta</taxon>
        <taxon>Pyramimonadophyceae</taxon>
        <taxon>Pyramimonadales</taxon>
        <taxon>Pyramimonadaceae</taxon>
        <taxon>Cymbomonas</taxon>
    </lineage>
</organism>
<proteinExistence type="inferred from homology"/>
<evidence type="ECO:0000256" key="2">
    <source>
        <dbReference type="SAM" id="MobiDB-lite"/>
    </source>
</evidence>
<dbReference type="SUPFAM" id="SSF81901">
    <property type="entry name" value="HCP-like"/>
    <property type="match status" value="2"/>
</dbReference>
<dbReference type="Gene3D" id="1.25.40.10">
    <property type="entry name" value="Tetratricopeptide repeat domain"/>
    <property type="match status" value="1"/>
</dbReference>
<dbReference type="PANTHER" id="PTHR11102:SF160">
    <property type="entry name" value="ERAD-ASSOCIATED E3 UBIQUITIN-PROTEIN LIGASE COMPONENT HRD3"/>
    <property type="match status" value="1"/>
</dbReference>
<dbReference type="AlphaFoldDB" id="A0AAE0GZ62"/>
<dbReference type="InterPro" id="IPR011990">
    <property type="entry name" value="TPR-like_helical_dom_sf"/>
</dbReference>